<protein>
    <submittedName>
        <fullName evidence="4">Bifunctional aldolase/short-chain dehydrogenase</fullName>
    </submittedName>
</protein>
<dbReference type="PANTHER" id="PTHR43669">
    <property type="entry name" value="5-KETO-D-GLUCONATE 5-REDUCTASE"/>
    <property type="match status" value="1"/>
</dbReference>
<proteinExistence type="inferred from homology"/>
<evidence type="ECO:0000256" key="1">
    <source>
        <dbReference type="ARBA" id="ARBA00006484"/>
    </source>
</evidence>
<dbReference type="AlphaFoldDB" id="A0A7K1YE29"/>
<dbReference type="Pfam" id="PF00596">
    <property type="entry name" value="Aldolase_II"/>
    <property type="match status" value="1"/>
</dbReference>
<comment type="similarity">
    <text evidence="1">Belongs to the short-chain dehydrogenases/reductases (SDR) family.</text>
</comment>
<dbReference type="Proteomes" id="UP000466586">
    <property type="component" value="Unassembled WGS sequence"/>
</dbReference>
<dbReference type="PANTHER" id="PTHR43669:SF8">
    <property type="entry name" value="SHORT-CHAIN TYPE DEHYDROGENASE_REDUCTASE-RELATED"/>
    <property type="match status" value="1"/>
</dbReference>
<evidence type="ECO:0000256" key="2">
    <source>
        <dbReference type="ARBA" id="ARBA00023002"/>
    </source>
</evidence>
<gene>
    <name evidence="4" type="ORF">GS399_15020</name>
</gene>
<dbReference type="InterPro" id="IPR036409">
    <property type="entry name" value="Aldolase_II/adducin_N_sf"/>
</dbReference>
<dbReference type="SUPFAM" id="SSF53639">
    <property type="entry name" value="AraD/HMP-PK domain-like"/>
    <property type="match status" value="1"/>
</dbReference>
<reference evidence="4 5" key="1">
    <citation type="submission" date="2019-11" db="EMBL/GenBank/DDBJ databases">
        <title>Pedobacter sp. HMF7647 Genome sequencing and assembly.</title>
        <authorList>
            <person name="Kang H."/>
            <person name="Kim H."/>
            <person name="Joh K."/>
        </authorList>
    </citation>
    <scope>NUCLEOTIDE SEQUENCE [LARGE SCALE GENOMIC DNA]</scope>
    <source>
        <strain evidence="4 5">HMF7647</strain>
    </source>
</reference>
<sequence length="706" mass="77098">MSLTTSSFKRVSYLWDEAEAAKLAGDEVALLIYRSNLLGADLRLTNYGGGNTSCKVISKNPLTGEDTEVMWVKGSGGDLGTLKRSGLAALYVDRLRNLKNIYRGIEHEDEMVDLFNHCIYDLCSKAPSIDTPLHGFLPFKHIDHLHPDAAIAIAAAKDGEQITRELFNGTIGWVPWQKPGFDLGLKLKACLDANPGIRGIMLGSHGLFTWGDTAYESYINTLEVIEKCADYLEQSYGKSKPVFGGQKINSLPEDERHEKAASLAPVLRGFCSSDRLMLGHFTDDARVLEFINSNDLDRLAPLGTSCPDHFLRTKISPLVLNLEPDEDISDVAAIKNKLVPQFDTYRAMYREYYENCKHPNSPAIRDSNPVVILYPGVGMFTFSKDKQTARVAAEFYINAINVMKGSEAISEYTSLPRQEAFNIEYWLLEEAKLQRMPKPKPLTGKVALITGSGGGIGKAIAKKFVEEGACVVLNDMNEKRLKEAGDEFISNFGKDSVATTPLDVTNHEQIEKALKRTALTFGGVDIVVNNAGLSISKSIEDHTGKDWDLLYDVLVKGQFMVTQAMVKLMKDQNTGGDVINIVSKNALVSGPNNAGYGSAKAAQLHLSRLNAAELGAAGIRVNVVNPDAVISDSNIWAGGWAEGRAKAYGITVAELPEYYAKRTLLNKIILPDDIANACFAFVGGLLDKSTGNVLNVDGGVAMAFVR</sequence>
<name>A0A7K1YE29_9SPHI</name>
<dbReference type="PRINTS" id="PR00081">
    <property type="entry name" value="GDHRDH"/>
</dbReference>
<dbReference type="Gene3D" id="3.40.225.10">
    <property type="entry name" value="Class II aldolase/adducin N-terminal domain"/>
    <property type="match status" value="1"/>
</dbReference>
<dbReference type="NCBIfam" id="TIGR02632">
    <property type="entry name" value="RhaD_aldol-ADH"/>
    <property type="match status" value="1"/>
</dbReference>
<dbReference type="FunFam" id="3.40.50.720:FF:000084">
    <property type="entry name" value="Short-chain dehydrogenase reductase"/>
    <property type="match status" value="1"/>
</dbReference>
<dbReference type="Gene3D" id="3.40.50.720">
    <property type="entry name" value="NAD(P)-binding Rossmann-like Domain"/>
    <property type="match status" value="1"/>
</dbReference>
<comment type="caution">
    <text evidence="4">The sequence shown here is derived from an EMBL/GenBank/DDBJ whole genome shotgun (WGS) entry which is preliminary data.</text>
</comment>
<dbReference type="EMBL" id="WVHT01000007">
    <property type="protein sequence ID" value="MXV52288.1"/>
    <property type="molecule type" value="Genomic_DNA"/>
</dbReference>
<dbReference type="SMART" id="SM01007">
    <property type="entry name" value="Aldolase_II"/>
    <property type="match status" value="1"/>
</dbReference>
<dbReference type="GO" id="GO:0016491">
    <property type="term" value="F:oxidoreductase activity"/>
    <property type="evidence" value="ECO:0007669"/>
    <property type="project" value="UniProtKB-KW"/>
</dbReference>
<keyword evidence="2" id="KW-0560">Oxidoreductase</keyword>
<dbReference type="InterPro" id="IPR002347">
    <property type="entry name" value="SDR_fam"/>
</dbReference>
<dbReference type="PRINTS" id="PR00080">
    <property type="entry name" value="SDRFAMILY"/>
</dbReference>
<evidence type="ECO:0000313" key="5">
    <source>
        <dbReference type="Proteomes" id="UP000466586"/>
    </source>
</evidence>
<accession>A0A7K1YE29</accession>
<dbReference type="NCBIfam" id="NF006189">
    <property type="entry name" value="PRK08324.1-3"/>
    <property type="match status" value="1"/>
</dbReference>
<dbReference type="NCBIfam" id="NF006191">
    <property type="entry name" value="PRK08324.1-5"/>
    <property type="match status" value="1"/>
</dbReference>
<dbReference type="Pfam" id="PF00106">
    <property type="entry name" value="adh_short"/>
    <property type="match status" value="1"/>
</dbReference>
<feature type="domain" description="Class II aldolase/adducin N-terminal" evidence="3">
    <location>
        <begin position="30"/>
        <end position="232"/>
    </location>
</feature>
<keyword evidence="5" id="KW-1185">Reference proteome</keyword>
<dbReference type="RefSeq" id="WP_160845466.1">
    <property type="nucleotide sequence ID" value="NZ_WVHT01000007.1"/>
</dbReference>
<organism evidence="4 5">
    <name type="scientific">Hufsiella arboris</name>
    <dbReference type="NCBI Taxonomy" id="2695275"/>
    <lineage>
        <taxon>Bacteria</taxon>
        <taxon>Pseudomonadati</taxon>
        <taxon>Bacteroidota</taxon>
        <taxon>Sphingobacteriia</taxon>
        <taxon>Sphingobacteriales</taxon>
        <taxon>Sphingobacteriaceae</taxon>
        <taxon>Hufsiella</taxon>
    </lineage>
</organism>
<dbReference type="InterPro" id="IPR036291">
    <property type="entry name" value="NAD(P)-bd_dom_sf"/>
</dbReference>
<dbReference type="InterPro" id="IPR013454">
    <property type="entry name" value="Bifunc_RhaD/ADH"/>
</dbReference>
<dbReference type="InterPro" id="IPR001303">
    <property type="entry name" value="Aldolase_II/adducin_N"/>
</dbReference>
<dbReference type="SUPFAM" id="SSF51735">
    <property type="entry name" value="NAD(P)-binding Rossmann-fold domains"/>
    <property type="match status" value="1"/>
</dbReference>
<evidence type="ECO:0000259" key="3">
    <source>
        <dbReference type="SMART" id="SM01007"/>
    </source>
</evidence>
<evidence type="ECO:0000313" key="4">
    <source>
        <dbReference type="EMBL" id="MXV52288.1"/>
    </source>
</evidence>